<protein>
    <submittedName>
        <fullName evidence="3">Uncharacterized protein</fullName>
    </submittedName>
</protein>
<organism evidence="3 4">
    <name type="scientific">Malassezia nana</name>
    <dbReference type="NCBI Taxonomy" id="180528"/>
    <lineage>
        <taxon>Eukaryota</taxon>
        <taxon>Fungi</taxon>
        <taxon>Dikarya</taxon>
        <taxon>Basidiomycota</taxon>
        <taxon>Ustilaginomycotina</taxon>
        <taxon>Malasseziomycetes</taxon>
        <taxon>Malasseziales</taxon>
        <taxon>Malasseziaceae</taxon>
        <taxon>Malassezia</taxon>
    </lineage>
</organism>
<feature type="region of interest" description="Disordered" evidence="1">
    <location>
        <begin position="21"/>
        <end position="56"/>
    </location>
</feature>
<evidence type="ECO:0000313" key="3">
    <source>
        <dbReference type="EMBL" id="WFD28887.1"/>
    </source>
</evidence>
<feature type="transmembrane region" description="Helical" evidence="2">
    <location>
        <begin position="248"/>
        <end position="270"/>
    </location>
</feature>
<sequence length="313" mass="35354">METMQKSFVDSIRKTFQQVNKESLPGNGLDPSSILFDGENASYSVSPSYTPPKPQSSDIVYPMESSIYPVKNNIPRGSPLRSGPMSSTWGSLLDVDPLASNGITIEWKPQDDTNMPDKAPDPRHQEPTIDEAELWKMIHLLKEVLKEPSREAAKPDETLQHMLEAMDSTHSPGDGKTESTANALAMELRLEKISMDDAEYAQQLDKIRGQLGSLVTRLKENEAKSMDADSEPRTSQASKSNNVFTKSVLIITLYTFSILVLLLILTLHWLRFRAFYLYEFTYHDPLYQDFYPLPSYVESFLSPFVSYNVPFAI</sequence>
<name>A0AAF0EM00_9BASI</name>
<gene>
    <name evidence="3" type="ORF">MNAN1_003902</name>
</gene>
<dbReference type="Proteomes" id="UP001213623">
    <property type="component" value="Chromosome 8"/>
</dbReference>
<accession>A0AAF0EM00</accession>
<evidence type="ECO:0000256" key="2">
    <source>
        <dbReference type="SAM" id="Phobius"/>
    </source>
</evidence>
<keyword evidence="2" id="KW-1133">Transmembrane helix</keyword>
<keyword evidence="2" id="KW-0472">Membrane</keyword>
<proteinExistence type="predicted"/>
<dbReference type="EMBL" id="CP119899">
    <property type="protein sequence ID" value="WFD28887.1"/>
    <property type="molecule type" value="Genomic_DNA"/>
</dbReference>
<dbReference type="AlphaFoldDB" id="A0AAF0EM00"/>
<keyword evidence="4" id="KW-1185">Reference proteome</keyword>
<feature type="region of interest" description="Disordered" evidence="1">
    <location>
        <begin position="106"/>
        <end position="125"/>
    </location>
</feature>
<evidence type="ECO:0000256" key="1">
    <source>
        <dbReference type="SAM" id="MobiDB-lite"/>
    </source>
</evidence>
<keyword evidence="2" id="KW-0812">Transmembrane</keyword>
<evidence type="ECO:0000313" key="4">
    <source>
        <dbReference type="Proteomes" id="UP001213623"/>
    </source>
</evidence>
<reference evidence="3" key="1">
    <citation type="submission" date="2023-03" db="EMBL/GenBank/DDBJ databases">
        <title>Mating type loci evolution in Malassezia.</title>
        <authorList>
            <person name="Coelho M.A."/>
        </authorList>
    </citation>
    <scope>NUCLEOTIDE SEQUENCE</scope>
    <source>
        <strain evidence="3">CBS 9557</strain>
    </source>
</reference>